<comment type="caution">
    <text evidence="1">The sequence shown here is derived from an EMBL/GenBank/DDBJ whole genome shotgun (WGS) entry which is preliminary data.</text>
</comment>
<organism evidence="1 2">
    <name type="scientific">Streptomyces pyxinae</name>
    <dbReference type="NCBI Taxonomy" id="2970734"/>
    <lineage>
        <taxon>Bacteria</taxon>
        <taxon>Bacillati</taxon>
        <taxon>Actinomycetota</taxon>
        <taxon>Actinomycetes</taxon>
        <taxon>Kitasatosporales</taxon>
        <taxon>Streptomycetaceae</taxon>
        <taxon>Streptomyces</taxon>
    </lineage>
</organism>
<evidence type="ECO:0000313" key="1">
    <source>
        <dbReference type="EMBL" id="MCS0638920.1"/>
    </source>
</evidence>
<proteinExistence type="predicted"/>
<keyword evidence="2" id="KW-1185">Reference proteome</keyword>
<reference evidence="1" key="1">
    <citation type="submission" date="2022-08" db="EMBL/GenBank/DDBJ databases">
        <authorList>
            <person name="Somphong A."/>
            <person name="Phongsopitanun W."/>
        </authorList>
    </citation>
    <scope>NUCLEOTIDE SEQUENCE</scope>
    <source>
        <strain evidence="1">LP05-1</strain>
    </source>
</reference>
<dbReference type="EMBL" id="JANUGQ010000028">
    <property type="protein sequence ID" value="MCS0638920.1"/>
    <property type="molecule type" value="Genomic_DNA"/>
</dbReference>
<dbReference type="Proteomes" id="UP001431313">
    <property type="component" value="Unassembled WGS sequence"/>
</dbReference>
<gene>
    <name evidence="1" type="ORF">NX801_25375</name>
</gene>
<dbReference type="RefSeq" id="WP_258790228.1">
    <property type="nucleotide sequence ID" value="NZ_JANUGQ010000028.1"/>
</dbReference>
<accession>A0ABT2CN99</accession>
<sequence>MIEQNAAGNTLLQVRTESEALPAIVRSFDMLAHSKTRVWAAGLVCAATIATSTFVGTQTADAISLIEQTTAPVPADPVEIEPTNFPEVDREKLPLEIADVVRVIHDESGFTWEQLSRAFGVSRRSMHLWASGARINARHSEMLMHFAELVRSTPVKSPEQVRSWFHASKPGVGSPLEVFQARYRKGAAPVQSVGYTPSQLLGTESD</sequence>
<evidence type="ECO:0000313" key="2">
    <source>
        <dbReference type="Proteomes" id="UP001431313"/>
    </source>
</evidence>
<protein>
    <submittedName>
        <fullName evidence="1">Uncharacterized protein</fullName>
    </submittedName>
</protein>
<name>A0ABT2CN99_9ACTN</name>